<dbReference type="CDD" id="cd07377">
    <property type="entry name" value="WHTH_GntR"/>
    <property type="match status" value="1"/>
</dbReference>
<organism evidence="5 6">
    <name type="scientific">Pseudarthrobacter enclensis</name>
    <dbReference type="NCBI Taxonomy" id="993070"/>
    <lineage>
        <taxon>Bacteria</taxon>
        <taxon>Bacillati</taxon>
        <taxon>Actinomycetota</taxon>
        <taxon>Actinomycetes</taxon>
        <taxon>Micrococcales</taxon>
        <taxon>Micrococcaceae</taxon>
        <taxon>Pseudarthrobacter</taxon>
    </lineage>
</organism>
<keyword evidence="3" id="KW-0804">Transcription</keyword>
<dbReference type="EMBL" id="LNQM01000004">
    <property type="protein sequence ID" value="KSU76202.1"/>
    <property type="molecule type" value="Genomic_DNA"/>
</dbReference>
<dbReference type="RefSeq" id="WP_058268495.1">
    <property type="nucleotide sequence ID" value="NZ_FMAZ01000004.1"/>
</dbReference>
<dbReference type="InterPro" id="IPR000524">
    <property type="entry name" value="Tscrpt_reg_HTH_GntR"/>
</dbReference>
<accession>A0A0V8IN52</accession>
<dbReference type="OrthoDB" id="8680240at2"/>
<dbReference type="Pfam" id="PF07729">
    <property type="entry name" value="FCD"/>
    <property type="match status" value="1"/>
</dbReference>
<keyword evidence="2" id="KW-0238">DNA-binding</keyword>
<dbReference type="SUPFAM" id="SSF48008">
    <property type="entry name" value="GntR ligand-binding domain-like"/>
    <property type="match status" value="1"/>
</dbReference>
<dbReference type="GO" id="GO:0003700">
    <property type="term" value="F:DNA-binding transcription factor activity"/>
    <property type="evidence" value="ECO:0007669"/>
    <property type="project" value="InterPro"/>
</dbReference>
<gene>
    <name evidence="5" type="ORF">AS031_12275</name>
</gene>
<dbReference type="InterPro" id="IPR008920">
    <property type="entry name" value="TF_FadR/GntR_C"/>
</dbReference>
<dbReference type="STRING" id="993070.AS031_12275"/>
<dbReference type="SMART" id="SM00895">
    <property type="entry name" value="FCD"/>
    <property type="match status" value="1"/>
</dbReference>
<evidence type="ECO:0000256" key="1">
    <source>
        <dbReference type="ARBA" id="ARBA00023015"/>
    </source>
</evidence>
<name>A0A0V8IN52_9MICC</name>
<dbReference type="PROSITE" id="PS50949">
    <property type="entry name" value="HTH_GNTR"/>
    <property type="match status" value="1"/>
</dbReference>
<comment type="caution">
    <text evidence="5">The sequence shown here is derived from an EMBL/GenBank/DDBJ whole genome shotgun (WGS) entry which is preliminary data.</text>
</comment>
<keyword evidence="6" id="KW-1185">Reference proteome</keyword>
<dbReference type="Proteomes" id="UP000053199">
    <property type="component" value="Unassembled WGS sequence"/>
</dbReference>
<dbReference type="PANTHER" id="PTHR43537">
    <property type="entry name" value="TRANSCRIPTIONAL REGULATOR, GNTR FAMILY"/>
    <property type="match status" value="1"/>
</dbReference>
<dbReference type="InterPro" id="IPR036390">
    <property type="entry name" value="WH_DNA-bd_sf"/>
</dbReference>
<feature type="domain" description="HTH gntR-type" evidence="4">
    <location>
        <begin position="8"/>
        <end position="75"/>
    </location>
</feature>
<dbReference type="GO" id="GO:0003677">
    <property type="term" value="F:DNA binding"/>
    <property type="evidence" value="ECO:0007669"/>
    <property type="project" value="UniProtKB-KW"/>
</dbReference>
<protein>
    <submittedName>
        <fullName evidence="5">GntR family transcriptional regulator</fullName>
    </submittedName>
</protein>
<dbReference type="Gene3D" id="1.10.10.10">
    <property type="entry name" value="Winged helix-like DNA-binding domain superfamily/Winged helix DNA-binding domain"/>
    <property type="match status" value="1"/>
</dbReference>
<dbReference type="SMART" id="SM00345">
    <property type="entry name" value="HTH_GNTR"/>
    <property type="match status" value="1"/>
</dbReference>
<reference evidence="5 6" key="1">
    <citation type="journal article" date="2014" name="Arch. Microbiol.">
        <title>Arthrobacter enclensis sp. nov., isolated from sediment sample.</title>
        <authorList>
            <person name="Dastager S.G."/>
            <person name="Liu Q."/>
            <person name="Tang S.K."/>
            <person name="Krishnamurthi S."/>
            <person name="Lee J.C."/>
            <person name="Li W.J."/>
        </authorList>
    </citation>
    <scope>NUCLEOTIDE SEQUENCE [LARGE SCALE GENOMIC DNA]</scope>
    <source>
        <strain evidence="5 6">NIO-1008</strain>
    </source>
</reference>
<dbReference type="InterPro" id="IPR036388">
    <property type="entry name" value="WH-like_DNA-bd_sf"/>
</dbReference>
<dbReference type="Pfam" id="PF00392">
    <property type="entry name" value="GntR"/>
    <property type="match status" value="1"/>
</dbReference>
<evidence type="ECO:0000313" key="6">
    <source>
        <dbReference type="Proteomes" id="UP000053199"/>
    </source>
</evidence>
<keyword evidence="1" id="KW-0805">Transcription regulation</keyword>
<evidence type="ECO:0000313" key="5">
    <source>
        <dbReference type="EMBL" id="KSU76202.1"/>
    </source>
</evidence>
<sequence length="221" mass="23945">MPITSARNTGAHVVYAELKRQILTLELKPGERLKEPAMAAALQVSRTPLREAIRRLISEDLLEQQPTGGVVVPVLDEAVISELYEVRAAVESLMARNACVKATPEDIEDLRGILARNAALVEFADDAMQQGMALHAKIAAIAGNSWARRFHGQISSQMERYRHYTNSTQERRDQALEQHRELVDAIASGNPEAAAGMAFDHVLGARDAAVRAISGASGAAS</sequence>
<dbReference type="SUPFAM" id="SSF46785">
    <property type="entry name" value="Winged helix' DNA-binding domain"/>
    <property type="match status" value="1"/>
</dbReference>
<dbReference type="InterPro" id="IPR011711">
    <property type="entry name" value="GntR_C"/>
</dbReference>
<evidence type="ECO:0000259" key="4">
    <source>
        <dbReference type="PROSITE" id="PS50949"/>
    </source>
</evidence>
<evidence type="ECO:0000256" key="2">
    <source>
        <dbReference type="ARBA" id="ARBA00023125"/>
    </source>
</evidence>
<proteinExistence type="predicted"/>
<dbReference type="PANTHER" id="PTHR43537:SF24">
    <property type="entry name" value="GLUCONATE OPERON TRANSCRIPTIONAL REPRESSOR"/>
    <property type="match status" value="1"/>
</dbReference>
<dbReference type="Gene3D" id="1.20.120.530">
    <property type="entry name" value="GntR ligand-binding domain-like"/>
    <property type="match status" value="1"/>
</dbReference>
<dbReference type="AlphaFoldDB" id="A0A0V8IN52"/>
<evidence type="ECO:0000256" key="3">
    <source>
        <dbReference type="ARBA" id="ARBA00023163"/>
    </source>
</evidence>